<evidence type="ECO:0000313" key="2">
    <source>
        <dbReference type="EMBL" id="GHI85601.1"/>
    </source>
</evidence>
<evidence type="ECO:0000256" key="1">
    <source>
        <dbReference type="SAM" id="SignalP"/>
    </source>
</evidence>
<dbReference type="RefSeq" id="WP_031140175.1">
    <property type="nucleotide sequence ID" value="NZ_BNEE01000006.1"/>
</dbReference>
<evidence type="ECO:0008006" key="4">
    <source>
        <dbReference type="Google" id="ProtNLM"/>
    </source>
</evidence>
<organism evidence="2 3">
    <name type="scientific">Streptomyces xanthophaeus</name>
    <dbReference type="NCBI Taxonomy" id="67385"/>
    <lineage>
        <taxon>Bacteria</taxon>
        <taxon>Bacillati</taxon>
        <taxon>Actinomycetota</taxon>
        <taxon>Actinomycetes</taxon>
        <taxon>Kitasatosporales</taxon>
        <taxon>Streptomycetaceae</taxon>
        <taxon>Streptomyces</taxon>
    </lineage>
</organism>
<sequence length="119" mass="12089">MRSPFLHPTVRKVLRARPVPVALLVAAAVLGGGGGPAQAAGGPDFQYLGQDDQAHGLTAPKGCVRAAGGGARAVTNRTGGTATLYREPGCKGRAVQVLPSGTVTQVRPAFASVRFDGTR</sequence>
<gene>
    <name evidence="2" type="ORF">Sxan_29650</name>
</gene>
<accession>A0A919GZM3</accession>
<dbReference type="EMBL" id="BNEE01000006">
    <property type="protein sequence ID" value="GHI85601.1"/>
    <property type="molecule type" value="Genomic_DNA"/>
</dbReference>
<dbReference type="Proteomes" id="UP000600026">
    <property type="component" value="Unassembled WGS sequence"/>
</dbReference>
<protein>
    <recommendedName>
        <fullName evidence="4">Secreted protein</fullName>
    </recommendedName>
</protein>
<keyword evidence="1" id="KW-0732">Signal</keyword>
<feature type="signal peptide" evidence="1">
    <location>
        <begin position="1"/>
        <end position="39"/>
    </location>
</feature>
<dbReference type="OrthoDB" id="4229828at2"/>
<reference evidence="2" key="1">
    <citation type="submission" date="2020-09" db="EMBL/GenBank/DDBJ databases">
        <title>Whole genome shotgun sequence of Streptomyces xanthophaeus NBRC 12829.</title>
        <authorList>
            <person name="Komaki H."/>
            <person name="Tamura T."/>
        </authorList>
    </citation>
    <scope>NUCLEOTIDE SEQUENCE</scope>
    <source>
        <strain evidence="2">NBRC 12829</strain>
    </source>
</reference>
<dbReference type="AlphaFoldDB" id="A0A919GZM3"/>
<name>A0A919GZM3_9ACTN</name>
<keyword evidence="3" id="KW-1185">Reference proteome</keyword>
<proteinExistence type="predicted"/>
<feature type="chain" id="PRO_5037138077" description="Secreted protein" evidence="1">
    <location>
        <begin position="40"/>
        <end position="119"/>
    </location>
</feature>
<evidence type="ECO:0000313" key="3">
    <source>
        <dbReference type="Proteomes" id="UP000600026"/>
    </source>
</evidence>
<comment type="caution">
    <text evidence="2">The sequence shown here is derived from an EMBL/GenBank/DDBJ whole genome shotgun (WGS) entry which is preliminary data.</text>
</comment>